<evidence type="ECO:0000313" key="18">
    <source>
        <dbReference type="Proteomes" id="UP000519684"/>
    </source>
</evidence>
<dbReference type="InterPro" id="IPR008983">
    <property type="entry name" value="Tumour_necrosis_fac-like_dom"/>
</dbReference>
<evidence type="ECO:0000256" key="8">
    <source>
        <dbReference type="ARBA" id="ARBA00022737"/>
    </source>
</evidence>
<evidence type="ECO:0000256" key="9">
    <source>
        <dbReference type="ARBA" id="ARBA00022786"/>
    </source>
</evidence>
<dbReference type="Gene3D" id="2.130.10.10">
    <property type="entry name" value="YVTN repeat-like/Quinoprotein amine dehydrogenase"/>
    <property type="match status" value="2"/>
</dbReference>
<reference evidence="17 18" key="1">
    <citation type="submission" date="2019-09" db="EMBL/GenBank/DDBJ databases">
        <title>Bird 10,000 Genomes (B10K) Project - Family phase.</title>
        <authorList>
            <person name="Zhang G."/>
        </authorList>
    </citation>
    <scope>NUCLEOTIDE SEQUENCE [LARGE SCALE GENOMIC DNA]</scope>
    <source>
        <strain evidence="17">B10K-DU-001-17</strain>
        <tissue evidence="17">Muscle</tissue>
    </source>
</reference>
<evidence type="ECO:0000256" key="5">
    <source>
        <dbReference type="ARBA" id="ARBA00022490"/>
    </source>
</evidence>
<keyword evidence="6" id="KW-0597">Phosphoprotein</keyword>
<proteinExistence type="inferred from homology"/>
<dbReference type="InterPro" id="IPR025659">
    <property type="entry name" value="Tubby-like_C"/>
</dbReference>
<dbReference type="Pfam" id="PF07525">
    <property type="entry name" value="SOCS_box"/>
    <property type="match status" value="1"/>
</dbReference>
<organism evidence="17 18">
    <name type="scientific">Catharus fuscescens</name>
    <name type="common">Veery</name>
    <name type="synonym">Turdus fuscescens</name>
    <dbReference type="NCBI Taxonomy" id="159581"/>
    <lineage>
        <taxon>Eukaryota</taxon>
        <taxon>Metazoa</taxon>
        <taxon>Chordata</taxon>
        <taxon>Craniata</taxon>
        <taxon>Vertebrata</taxon>
        <taxon>Euteleostomi</taxon>
        <taxon>Archelosauria</taxon>
        <taxon>Archosauria</taxon>
        <taxon>Dinosauria</taxon>
        <taxon>Saurischia</taxon>
        <taxon>Theropoda</taxon>
        <taxon>Coelurosauria</taxon>
        <taxon>Aves</taxon>
        <taxon>Neognathae</taxon>
        <taxon>Neoaves</taxon>
        <taxon>Telluraves</taxon>
        <taxon>Australaves</taxon>
        <taxon>Passeriformes</taxon>
        <taxon>Turdidae</taxon>
        <taxon>Catharus</taxon>
    </lineage>
</organism>
<evidence type="ECO:0000256" key="1">
    <source>
        <dbReference type="ARBA" id="ARBA00004496"/>
    </source>
</evidence>
<keyword evidence="8" id="KW-0677">Repeat</keyword>
<comment type="caution">
    <text evidence="17">The sequence shown here is derived from an EMBL/GenBank/DDBJ whole genome shotgun (WGS) entry which is preliminary data.</text>
</comment>
<comment type="pathway">
    <text evidence="2">Protein modification; protein ubiquitination.</text>
</comment>
<dbReference type="FunFam" id="2.130.10.10:FF:000262">
    <property type="entry name" value="Tubby like protein 4"/>
    <property type="match status" value="1"/>
</dbReference>
<evidence type="ECO:0000256" key="12">
    <source>
        <dbReference type="ARBA" id="ARBA00075708"/>
    </source>
</evidence>
<dbReference type="SMART" id="SM00320">
    <property type="entry name" value="WD40"/>
    <property type="match status" value="2"/>
</dbReference>
<evidence type="ECO:0000256" key="13">
    <source>
        <dbReference type="ARBA" id="ARBA00077697"/>
    </source>
</evidence>
<dbReference type="InterPro" id="IPR000007">
    <property type="entry name" value="Tubby_C"/>
</dbReference>
<protein>
    <recommendedName>
        <fullName evidence="11">Tubby-related protein 4</fullName>
    </recommendedName>
    <alternativeName>
        <fullName evidence="13">Tubby superfamily protein</fullName>
    </alternativeName>
    <alternativeName>
        <fullName evidence="12">Tubby-like protein 4</fullName>
    </alternativeName>
</protein>
<evidence type="ECO:0000259" key="16">
    <source>
        <dbReference type="PROSITE" id="PS50225"/>
    </source>
</evidence>
<evidence type="ECO:0000313" key="17">
    <source>
        <dbReference type="EMBL" id="NXQ40889.1"/>
    </source>
</evidence>
<dbReference type="SUPFAM" id="SSF49842">
    <property type="entry name" value="TNF-like"/>
    <property type="match status" value="1"/>
</dbReference>
<dbReference type="PANTHER" id="PTHR16517">
    <property type="entry name" value="TUBBY-RELATED"/>
    <property type="match status" value="1"/>
</dbReference>
<comment type="similarity">
    <text evidence="3">Belongs to the TUB family.</text>
</comment>
<dbReference type="Proteomes" id="UP000519684">
    <property type="component" value="Unassembled WGS sequence"/>
</dbReference>
<feature type="compositionally biased region" description="Basic and acidic residues" evidence="15">
    <location>
        <begin position="1235"/>
        <end position="1253"/>
    </location>
</feature>
<evidence type="ECO:0000256" key="4">
    <source>
        <dbReference type="ARBA" id="ARBA00022481"/>
    </source>
</evidence>
<dbReference type="Gene3D" id="3.20.90.10">
    <property type="entry name" value="Tubby Protein, Chain A"/>
    <property type="match status" value="1"/>
</dbReference>
<comment type="subcellular location">
    <subcellularLocation>
        <location evidence="1">Cytoplasm</location>
    </subcellularLocation>
</comment>
<name>A0A7L2CUA2_CATFU</name>
<feature type="region of interest" description="Disordered" evidence="15">
    <location>
        <begin position="226"/>
        <end position="249"/>
    </location>
</feature>
<feature type="compositionally biased region" description="Low complexity" evidence="15">
    <location>
        <begin position="742"/>
        <end position="755"/>
    </location>
</feature>
<dbReference type="InterPro" id="IPR001680">
    <property type="entry name" value="WD40_rpt"/>
</dbReference>
<feature type="non-terminal residue" evidence="17">
    <location>
        <position position="1"/>
    </location>
</feature>
<feature type="region of interest" description="Disordered" evidence="15">
    <location>
        <begin position="727"/>
        <end position="767"/>
    </location>
</feature>
<evidence type="ECO:0000256" key="6">
    <source>
        <dbReference type="ARBA" id="ARBA00022553"/>
    </source>
</evidence>
<keyword evidence="7 14" id="KW-0853">WD repeat</keyword>
<evidence type="ECO:0000256" key="14">
    <source>
        <dbReference type="PROSITE-ProRule" id="PRU00221"/>
    </source>
</evidence>
<dbReference type="Pfam" id="PF24797">
    <property type="entry name" value="Beta-prop_WDR35_TULP_N"/>
    <property type="match status" value="1"/>
</dbReference>
<feature type="repeat" description="WD" evidence="14">
    <location>
        <begin position="78"/>
        <end position="109"/>
    </location>
</feature>
<keyword evidence="9" id="KW-0833">Ubl conjugation pathway</keyword>
<feature type="domain" description="SOCS box" evidence="16">
    <location>
        <begin position="373"/>
        <end position="414"/>
    </location>
</feature>
<evidence type="ECO:0000256" key="3">
    <source>
        <dbReference type="ARBA" id="ARBA00007129"/>
    </source>
</evidence>
<feature type="region of interest" description="Disordered" evidence="15">
    <location>
        <begin position="1282"/>
        <end position="1316"/>
    </location>
</feature>
<dbReference type="InterPro" id="IPR036322">
    <property type="entry name" value="WD40_repeat_dom_sf"/>
</dbReference>
<feature type="compositionally biased region" description="Acidic residues" evidence="15">
    <location>
        <begin position="226"/>
        <end position="236"/>
    </location>
</feature>
<keyword evidence="5" id="KW-0963">Cytoplasm</keyword>
<evidence type="ECO:0000256" key="7">
    <source>
        <dbReference type="ARBA" id="ARBA00022574"/>
    </source>
</evidence>
<dbReference type="FunFam" id="3.20.90.10:FF:000002">
    <property type="entry name" value="Tubby like protein 4"/>
    <property type="match status" value="1"/>
</dbReference>
<gene>
    <name evidence="17" type="primary">Tulp4</name>
    <name evidence="17" type="ORF">CATFUS_R00210</name>
</gene>
<dbReference type="PANTHER" id="PTHR16517:SF2">
    <property type="entry name" value="TUBBY-RELATED PROTEIN 4"/>
    <property type="match status" value="1"/>
</dbReference>
<dbReference type="SUPFAM" id="SSF50978">
    <property type="entry name" value="WD40 repeat-like"/>
    <property type="match status" value="1"/>
</dbReference>
<dbReference type="SMART" id="SM00969">
    <property type="entry name" value="SOCS_box"/>
    <property type="match status" value="1"/>
</dbReference>
<dbReference type="PROSITE" id="PS50082">
    <property type="entry name" value="WD_REPEATS_2"/>
    <property type="match status" value="1"/>
</dbReference>
<feature type="non-terminal residue" evidence="17">
    <location>
        <position position="1449"/>
    </location>
</feature>
<sequence>MYAAVEHGPVLCSDSNILCLSWKGRVPKSEKEKPVCRRRYYEEGWLATGNGRGVVGVTFTSSHCRRDRNTPQRINFNLRGHNSEVVLVRWNEPFQKLATCDADGGIFVWIQYEGRWSVELVNDRGAQVSDFTWSHDGTQALISYRDGFVLVGSVSGQRHWSSEINLESQITCGIWTPDDQQVLFGTADGQVIVMDCHGRMLAHVLLHESDGILNMSWNYPSFLVEDSSESDTDSDDYSPPQDGPAAYPVPVQNTKPLLTVSFTSGDISLMNNYDDLSPTIIRSGLKDVVVQWCTQGDLLAVAGMEKQNQLVDLSNGSLLKSALVKFYNVRGEHIYTLETPVQRPIISICWGHRDSRLLMASGPALYVVRVEHRVSSLQLLCQQTIASCLRDDKDISKLTLPPRLCSYLTTAFIPTIKPPIPDPNNMRDFVSYPTAGNERLHCTMKRTEDDPEVGGPCYTLYLEYLGGLVPILKGRRISKLRPEFVIMDPKTDGKADEIYGNSLISTVIDSCNCSDSSDIELSDDWAAKKSPKISRASKSPKLPRINIEARKSPKMSRAAQEISRSPRLPIRKPSIGSPSLTRREFPLEDITQHNYLAQVTSNIWGTKFKIVGLAAFLPTNLGAVIYKTSLLHLQPRQMTIYLPEVRKISMDYINMPVFNPNVFSEDEDDLPVPGAPGAPASSPPCTVNIPIAPIHSSAQAMSPTQSIGLVQSLLANQNVQLDVLANPPAEAGGEGPGPFPGAPGRFPGPGAAALAVGELGRPPPPPQPPLDLCLKKGEFSLYPAGHYQTPLGYERITTFDSSGNVEEVCRPRTRMLCAQSTYTLPGPGSSATLRITAAEKKMQQPCASATLNRLTVPRYSIPTGDPPPYPDIASQLSQGRSMAQRLDSSIIHATLRRNSREAALKMAQLMDGQRATLQLPPKAKSNIVSAQYQPRVPTALYTCSQCSRSGSQHSSVIAHSVSTSPLASQSSYSLLSPPDNSRDRADYINSAFTEDEALSQHCPVEKSVRHVPVSLTEATLSVKRPPPYQWDPMVSEEIWVPQERTSQSSVPNPLKPPPLIIGQAQHLDMSQVPFVSPKSPTSPTATFQTSYGVGVPYPGSYSAPPLQGMQAPCSPKEALAPTQFAQQDPTVVLQPGYPSNLSYCPLPPMYPGSSTCSSLQLPPIALHPWSSYSACPPVQNPQGTLPPKPLLVVEKPVMSPPPAELQGHVGTEVMVETADTFQEVLSLTESPVPQRTDKFGKKSRKRLDSRAEEGNVQAITEGKVKKEARTLTDFNSLIASPRLGREKKKVKSQKDQLKSKKLNKTNEFQDSSESEPELFISGDELMNQSQGSKKGWKTKRSLRTASELDEFKCRKASEKEDGRLGSQGFVYVMANKQPLWNEATQVYQLDFGGRVTQESAKNFQIELEGRQVMQFGRIDGNAYILDFQYPFSAVQAFAVALANVTQRLK</sequence>
<dbReference type="Pfam" id="PF01167">
    <property type="entry name" value="Tub"/>
    <property type="match status" value="1"/>
</dbReference>
<dbReference type="GO" id="GO:0016567">
    <property type="term" value="P:protein ubiquitination"/>
    <property type="evidence" value="ECO:0007669"/>
    <property type="project" value="UniProtKB-UniPathway"/>
</dbReference>
<dbReference type="InterPro" id="IPR056159">
    <property type="entry name" value="Beta-prop_IFT121_TULP_N"/>
</dbReference>
<dbReference type="SUPFAM" id="SSF54518">
    <property type="entry name" value="Tubby C-terminal domain-like"/>
    <property type="match status" value="1"/>
</dbReference>
<keyword evidence="18" id="KW-1185">Reference proteome</keyword>
<evidence type="ECO:0000256" key="10">
    <source>
        <dbReference type="ARBA" id="ARBA00056629"/>
    </source>
</evidence>
<dbReference type="GO" id="GO:0005737">
    <property type="term" value="C:cytoplasm"/>
    <property type="evidence" value="ECO:0007669"/>
    <property type="project" value="UniProtKB-SubCell"/>
</dbReference>
<dbReference type="PROSITE" id="PS50225">
    <property type="entry name" value="SOCS"/>
    <property type="match status" value="1"/>
</dbReference>
<evidence type="ECO:0000256" key="11">
    <source>
        <dbReference type="ARBA" id="ARBA00071888"/>
    </source>
</evidence>
<dbReference type="InterPro" id="IPR001496">
    <property type="entry name" value="SOCS_box"/>
</dbReference>
<evidence type="ECO:0000256" key="15">
    <source>
        <dbReference type="SAM" id="MobiDB-lite"/>
    </source>
</evidence>
<feature type="region of interest" description="Disordered" evidence="15">
    <location>
        <begin position="1233"/>
        <end position="1254"/>
    </location>
</feature>
<dbReference type="PROSITE" id="PS50294">
    <property type="entry name" value="WD_REPEATS_REGION"/>
    <property type="match status" value="1"/>
</dbReference>
<dbReference type="InterPro" id="IPR015943">
    <property type="entry name" value="WD40/YVTN_repeat-like_dom_sf"/>
</dbReference>
<evidence type="ECO:0000256" key="2">
    <source>
        <dbReference type="ARBA" id="ARBA00004906"/>
    </source>
</evidence>
<dbReference type="UniPathway" id="UPA00143"/>
<dbReference type="EMBL" id="VWYD01008139">
    <property type="protein sequence ID" value="NXQ40889.1"/>
    <property type="molecule type" value="Genomic_DNA"/>
</dbReference>
<comment type="function">
    <text evidence="10">May be a substrate-recognition component of a SCF-like ECS (Elongin-Cullin-SOCS-box protein) E3 ubiquitin ligase complex which mediates the ubiquitination and subsequent proteasomal degradation of target proteins.</text>
</comment>
<keyword evidence="4" id="KW-0488">Methylation</keyword>
<accession>A0A7L2CUA2</accession>